<keyword evidence="3" id="KW-1185">Reference proteome</keyword>
<evidence type="ECO:0000313" key="3">
    <source>
        <dbReference type="Proteomes" id="UP000078397"/>
    </source>
</evidence>
<feature type="region of interest" description="Disordered" evidence="1">
    <location>
        <begin position="1"/>
        <end position="67"/>
    </location>
</feature>
<dbReference type="AlphaFoldDB" id="A0A179F7J7"/>
<reference evidence="2 3" key="1">
    <citation type="journal article" date="2016" name="PLoS Pathog.">
        <title>Biosynthesis of antibiotic leucinostatins in bio-control fungus Purpureocillium lilacinum and their inhibition on phytophthora revealed by genome mining.</title>
        <authorList>
            <person name="Wang G."/>
            <person name="Liu Z."/>
            <person name="Lin R."/>
            <person name="Li E."/>
            <person name="Mao Z."/>
            <person name="Ling J."/>
            <person name="Yang Y."/>
            <person name="Yin W.B."/>
            <person name="Xie B."/>
        </authorList>
    </citation>
    <scope>NUCLEOTIDE SEQUENCE [LARGE SCALE GENOMIC DNA]</scope>
    <source>
        <strain evidence="2">170</strain>
    </source>
</reference>
<gene>
    <name evidence="2" type="ORF">VFPPC_13217</name>
</gene>
<proteinExistence type="predicted"/>
<feature type="compositionally biased region" description="Acidic residues" evidence="1">
    <location>
        <begin position="420"/>
        <end position="431"/>
    </location>
</feature>
<dbReference type="RefSeq" id="XP_018138952.1">
    <property type="nucleotide sequence ID" value="XM_018290994.1"/>
</dbReference>
<protein>
    <submittedName>
        <fullName evidence="2">Uncharacterized protein</fullName>
    </submittedName>
</protein>
<dbReference type="EMBL" id="LSBJ02000001">
    <property type="protein sequence ID" value="OAQ61143.1"/>
    <property type="molecule type" value="Genomic_DNA"/>
</dbReference>
<dbReference type="KEGG" id="pchm:VFPPC_13217"/>
<comment type="caution">
    <text evidence="2">The sequence shown here is derived from an EMBL/GenBank/DDBJ whole genome shotgun (WGS) entry which is preliminary data.</text>
</comment>
<evidence type="ECO:0000313" key="2">
    <source>
        <dbReference type="EMBL" id="OAQ61143.1"/>
    </source>
</evidence>
<dbReference type="OrthoDB" id="5236816at2759"/>
<sequence length="482" mass="53612">MVEPPTACHRPASRDTAPSITALSPIPDETPPTTQLPESANMPQIQTSPVSSASSQSSQRKRFRAPRPRRDSIYDILHQHAKVSLFVRPICWTDTHSKLLGAHFDELPACDTPLPENIPGSPPSRGHLRPSKSIVTLSNALTQILVPDGVTTVLDSNAVKAVLSILWPTPFRRSYSQLLPELNIFFDNRVYRDAVRTQVMWSYPGDSVRSSQNSFQSISTRPAESYGLGSSSPSTPHNPAGLPMLCYIGKNHLANMRKSIFRIALGPGRSWNGPVYRLQQLRSKALIPANPDHDAHFVAIFLAMAQRHFYGAPAPSSRRDSQWSPTRGKSCRPAFEDIVLRILTHDADTSEFIVYTGHVTAKFLDRFHDPFRVPTSEESQDTAPGVKIEYTRVPIWPILGLKERLGKALGEDIVGPFDPSEMETWETDTEEPQAKDNKRKREALSEVFNGSFDEDTDNDEQESPLKSKKQRLEEGPPIGVGA</sequence>
<feature type="compositionally biased region" description="Low complexity" evidence="1">
    <location>
        <begin position="44"/>
        <end position="58"/>
    </location>
</feature>
<feature type="compositionally biased region" description="Polar residues" evidence="1">
    <location>
        <begin position="31"/>
        <end position="43"/>
    </location>
</feature>
<dbReference type="GeneID" id="28854988"/>
<name>A0A179F7J7_METCM</name>
<feature type="compositionally biased region" description="Acidic residues" evidence="1">
    <location>
        <begin position="452"/>
        <end position="462"/>
    </location>
</feature>
<dbReference type="STRING" id="1380566.A0A179F7J7"/>
<feature type="region of interest" description="Disordered" evidence="1">
    <location>
        <begin position="415"/>
        <end position="482"/>
    </location>
</feature>
<dbReference type="Proteomes" id="UP000078397">
    <property type="component" value="Unassembled WGS sequence"/>
</dbReference>
<accession>A0A179F7J7</accession>
<organism evidence="2 3">
    <name type="scientific">Pochonia chlamydosporia 170</name>
    <dbReference type="NCBI Taxonomy" id="1380566"/>
    <lineage>
        <taxon>Eukaryota</taxon>
        <taxon>Fungi</taxon>
        <taxon>Dikarya</taxon>
        <taxon>Ascomycota</taxon>
        <taxon>Pezizomycotina</taxon>
        <taxon>Sordariomycetes</taxon>
        <taxon>Hypocreomycetidae</taxon>
        <taxon>Hypocreales</taxon>
        <taxon>Clavicipitaceae</taxon>
        <taxon>Pochonia</taxon>
    </lineage>
</organism>
<evidence type="ECO:0000256" key="1">
    <source>
        <dbReference type="SAM" id="MobiDB-lite"/>
    </source>
</evidence>